<evidence type="ECO:0000313" key="2">
    <source>
        <dbReference type="EMBL" id="QJA96241.1"/>
    </source>
</evidence>
<accession>A0A6M3LTC6</accession>
<name>A0A6M3LTC6_9ZZZZ</name>
<dbReference type="AlphaFoldDB" id="A0A6M3LTC6"/>
<reference evidence="2" key="1">
    <citation type="submission" date="2020-03" db="EMBL/GenBank/DDBJ databases">
        <title>The deep terrestrial virosphere.</title>
        <authorList>
            <person name="Holmfeldt K."/>
            <person name="Nilsson E."/>
            <person name="Simone D."/>
            <person name="Lopez-Fernandez M."/>
            <person name="Wu X."/>
            <person name="de Brujin I."/>
            <person name="Lundin D."/>
            <person name="Andersson A."/>
            <person name="Bertilsson S."/>
            <person name="Dopson M."/>
        </authorList>
    </citation>
    <scope>NUCLEOTIDE SEQUENCE</scope>
    <source>
        <strain evidence="1">MM415A00613</strain>
        <strain evidence="2">MM415B04876</strain>
    </source>
</reference>
<dbReference type="EMBL" id="MT143382">
    <property type="protein sequence ID" value="QJA96241.1"/>
    <property type="molecule type" value="Genomic_DNA"/>
</dbReference>
<gene>
    <name evidence="1" type="ORF">MM415A00613_0043</name>
    <name evidence="2" type="ORF">MM415B04876_0004</name>
</gene>
<dbReference type="EMBL" id="MT142443">
    <property type="protein sequence ID" value="QJA80996.1"/>
    <property type="molecule type" value="Genomic_DNA"/>
</dbReference>
<protein>
    <submittedName>
        <fullName evidence="2">Uncharacterized protein</fullName>
    </submittedName>
</protein>
<sequence>MKTFYVSSFTRVPEGGQVYELRARDCMARSLDLGRGRPNTVVLLQFAKFRHAQDVANMLNAAIATWRK</sequence>
<evidence type="ECO:0000313" key="1">
    <source>
        <dbReference type="EMBL" id="QJA80996.1"/>
    </source>
</evidence>
<organism evidence="2">
    <name type="scientific">viral metagenome</name>
    <dbReference type="NCBI Taxonomy" id="1070528"/>
    <lineage>
        <taxon>unclassified sequences</taxon>
        <taxon>metagenomes</taxon>
        <taxon>organismal metagenomes</taxon>
    </lineage>
</organism>
<proteinExistence type="predicted"/>